<dbReference type="PANTHER" id="PTHR47506">
    <property type="entry name" value="TRANSCRIPTIONAL REGULATORY PROTEIN"/>
    <property type="match status" value="1"/>
</dbReference>
<dbReference type="PANTHER" id="PTHR47506:SF1">
    <property type="entry name" value="HTH-TYPE TRANSCRIPTIONAL REGULATOR YJDC"/>
    <property type="match status" value="1"/>
</dbReference>
<dbReference type="InterPro" id="IPR054156">
    <property type="entry name" value="YxaF_TetR_C"/>
</dbReference>
<evidence type="ECO:0000313" key="6">
    <source>
        <dbReference type="EMBL" id="MFC3303696.1"/>
    </source>
</evidence>
<evidence type="ECO:0000259" key="5">
    <source>
        <dbReference type="PROSITE" id="PS50977"/>
    </source>
</evidence>
<accession>A0ABV7MHG6</accession>
<keyword evidence="3" id="KW-0804">Transcription</keyword>
<name>A0ABV7MHG6_9PROT</name>
<sequence>MPRPAKTSDEELLAQVVTVFREAGYEAASLSRLSEATGLKRASLYHRFPGGKEAMAEEALASMLRWADANILSPLREPGDPREKLDRAASAFSEYYRDGALACLINLFGSPDAAPKSLTRGVQSVVSALISALSNVLLEAGLPSDEARTRALRGVVLIQGALVLSRAFRDTAPFEATMARWTDELLGPVEAGSPPAKTEAPKTPIVDVRAAVAAHLKGRIGS</sequence>
<proteinExistence type="predicted"/>
<dbReference type="InterPro" id="IPR001647">
    <property type="entry name" value="HTH_TetR"/>
</dbReference>
<evidence type="ECO:0000256" key="3">
    <source>
        <dbReference type="ARBA" id="ARBA00023163"/>
    </source>
</evidence>
<reference evidence="7" key="1">
    <citation type="journal article" date="2019" name="Int. J. Syst. Evol. Microbiol.">
        <title>The Global Catalogue of Microorganisms (GCM) 10K type strain sequencing project: providing services to taxonomists for standard genome sequencing and annotation.</title>
        <authorList>
            <consortium name="The Broad Institute Genomics Platform"/>
            <consortium name="The Broad Institute Genome Sequencing Center for Infectious Disease"/>
            <person name="Wu L."/>
            <person name="Ma J."/>
        </authorList>
    </citation>
    <scope>NUCLEOTIDE SEQUENCE [LARGE SCALE GENOMIC DNA]</scope>
    <source>
        <strain evidence="7">KCTC 22245</strain>
    </source>
</reference>
<dbReference type="PROSITE" id="PS50977">
    <property type="entry name" value="HTH_TETR_2"/>
    <property type="match status" value="1"/>
</dbReference>
<comment type="caution">
    <text evidence="6">The sequence shown here is derived from an EMBL/GenBank/DDBJ whole genome shotgun (WGS) entry which is preliminary data.</text>
</comment>
<dbReference type="InterPro" id="IPR009057">
    <property type="entry name" value="Homeodomain-like_sf"/>
</dbReference>
<evidence type="ECO:0000256" key="2">
    <source>
        <dbReference type="ARBA" id="ARBA00023125"/>
    </source>
</evidence>
<gene>
    <name evidence="6" type="ORF">ACFONP_13265</name>
</gene>
<evidence type="ECO:0000256" key="4">
    <source>
        <dbReference type="PROSITE-ProRule" id="PRU00335"/>
    </source>
</evidence>
<feature type="domain" description="HTH tetR-type" evidence="5">
    <location>
        <begin position="6"/>
        <end position="66"/>
    </location>
</feature>
<protein>
    <submittedName>
        <fullName evidence="6">TetR/AcrR family transcriptional regulator</fullName>
    </submittedName>
</protein>
<dbReference type="Pfam" id="PF21993">
    <property type="entry name" value="TetR_C_13_2"/>
    <property type="match status" value="1"/>
</dbReference>
<dbReference type="Proteomes" id="UP001595607">
    <property type="component" value="Unassembled WGS sequence"/>
</dbReference>
<evidence type="ECO:0000256" key="1">
    <source>
        <dbReference type="ARBA" id="ARBA00023015"/>
    </source>
</evidence>
<dbReference type="SUPFAM" id="SSF46689">
    <property type="entry name" value="Homeodomain-like"/>
    <property type="match status" value="1"/>
</dbReference>
<dbReference type="Gene3D" id="1.10.357.10">
    <property type="entry name" value="Tetracycline Repressor, domain 2"/>
    <property type="match status" value="1"/>
</dbReference>
<dbReference type="InterPro" id="IPR036271">
    <property type="entry name" value="Tet_transcr_reg_TetR-rel_C_sf"/>
</dbReference>
<keyword evidence="1" id="KW-0805">Transcription regulation</keyword>
<dbReference type="SUPFAM" id="SSF48498">
    <property type="entry name" value="Tetracyclin repressor-like, C-terminal domain"/>
    <property type="match status" value="1"/>
</dbReference>
<organism evidence="6 7">
    <name type="scientific">Parvularcula lutaonensis</name>
    <dbReference type="NCBI Taxonomy" id="491923"/>
    <lineage>
        <taxon>Bacteria</taxon>
        <taxon>Pseudomonadati</taxon>
        <taxon>Pseudomonadota</taxon>
        <taxon>Alphaproteobacteria</taxon>
        <taxon>Parvularculales</taxon>
        <taxon>Parvularculaceae</taxon>
        <taxon>Parvularcula</taxon>
    </lineage>
</organism>
<feature type="DNA-binding region" description="H-T-H motif" evidence="4">
    <location>
        <begin position="29"/>
        <end position="48"/>
    </location>
</feature>
<dbReference type="Pfam" id="PF00440">
    <property type="entry name" value="TetR_N"/>
    <property type="match status" value="1"/>
</dbReference>
<dbReference type="RefSeq" id="WP_189576482.1">
    <property type="nucleotide sequence ID" value="NZ_BMXU01000002.1"/>
</dbReference>
<keyword evidence="2 4" id="KW-0238">DNA-binding</keyword>
<keyword evidence="7" id="KW-1185">Reference proteome</keyword>
<dbReference type="EMBL" id="JBHRVA010000003">
    <property type="protein sequence ID" value="MFC3303696.1"/>
    <property type="molecule type" value="Genomic_DNA"/>
</dbReference>
<evidence type="ECO:0000313" key="7">
    <source>
        <dbReference type="Proteomes" id="UP001595607"/>
    </source>
</evidence>